<dbReference type="PANTHER" id="PTHR43283">
    <property type="entry name" value="BETA-LACTAMASE-RELATED"/>
    <property type="match status" value="1"/>
</dbReference>
<dbReference type="InterPro" id="IPR012338">
    <property type="entry name" value="Beta-lactam/transpept-like"/>
</dbReference>
<dbReference type="AlphaFoldDB" id="A0A7W5A509"/>
<protein>
    <submittedName>
        <fullName evidence="3">CubicO group peptidase (Beta-lactamase class C family)</fullName>
    </submittedName>
</protein>
<evidence type="ECO:0000313" key="4">
    <source>
        <dbReference type="Proteomes" id="UP000577707"/>
    </source>
</evidence>
<reference evidence="3 4" key="1">
    <citation type="submission" date="2020-08" db="EMBL/GenBank/DDBJ databases">
        <title>Genomic Encyclopedia of Type Strains, Phase III (KMG-III): the genomes of soil and plant-associated and newly described type strains.</title>
        <authorList>
            <person name="Whitman W."/>
        </authorList>
    </citation>
    <scope>NUCLEOTIDE SEQUENCE [LARGE SCALE GENOMIC DNA]</scope>
    <source>
        <strain evidence="3 4">CECT 3302</strain>
    </source>
</reference>
<dbReference type="RefSeq" id="WP_183545848.1">
    <property type="nucleotide sequence ID" value="NZ_BMQT01000009.1"/>
</dbReference>
<organism evidence="3 4">
    <name type="scientific">Nocardioides albus</name>
    <dbReference type="NCBI Taxonomy" id="1841"/>
    <lineage>
        <taxon>Bacteria</taxon>
        <taxon>Bacillati</taxon>
        <taxon>Actinomycetota</taxon>
        <taxon>Actinomycetes</taxon>
        <taxon>Propionibacteriales</taxon>
        <taxon>Nocardioidaceae</taxon>
        <taxon>Nocardioides</taxon>
    </lineage>
</organism>
<feature type="domain" description="Beta-lactamase-related" evidence="2">
    <location>
        <begin position="33"/>
        <end position="344"/>
    </location>
</feature>
<keyword evidence="1" id="KW-0378">Hydrolase</keyword>
<sequence length="379" mass="40010">MTGREPVQAYADRLLTLGDDGTHPAGAVVGLRTPDGAEVAASGWARLPSALGAGTPMQTDHMLDLASVTKLAATTAITMRLVAAGDLGLDDPVCRHLPAFRGEGKDEATIEQLLTHTAGLRPWWPLYVAASSGRRSEAIQVVQQLPLAYPPGRGWTYSDLGMILLGEVIEQITTLRLDEAYDQLVAAPLGLAARFGPVVPARAATSADSDGYEYAMLATDEPHPVGTPPTRFSRWRNHHLRGEVDDGNTAHALDGVAGHAGLFAGVEDLLTYGTALCEGTFVPREVVDRFLTPHPEHPEQAHGGFLGRAGEVRYLHHPGFTGTYLAIAPDTGVVVAGGATRLHGPLGPIAPNPTRLPDVVTGAEIISVLLDAAGLEEDR</sequence>
<evidence type="ECO:0000259" key="2">
    <source>
        <dbReference type="Pfam" id="PF00144"/>
    </source>
</evidence>
<accession>A0A7W5A509</accession>
<dbReference type="PANTHER" id="PTHR43283:SF11">
    <property type="entry name" value="BETA-LACTAMASE-RELATED DOMAIN-CONTAINING PROTEIN"/>
    <property type="match status" value="1"/>
</dbReference>
<comment type="caution">
    <text evidence="3">The sequence shown here is derived from an EMBL/GenBank/DDBJ whole genome shotgun (WGS) entry which is preliminary data.</text>
</comment>
<dbReference type="Proteomes" id="UP000577707">
    <property type="component" value="Unassembled WGS sequence"/>
</dbReference>
<proteinExistence type="predicted"/>
<dbReference type="GO" id="GO:0016787">
    <property type="term" value="F:hydrolase activity"/>
    <property type="evidence" value="ECO:0007669"/>
    <property type="project" value="UniProtKB-KW"/>
</dbReference>
<dbReference type="Pfam" id="PF00144">
    <property type="entry name" value="Beta-lactamase"/>
    <property type="match status" value="1"/>
</dbReference>
<name>A0A7W5A509_9ACTN</name>
<gene>
    <name evidence="3" type="ORF">FHS12_002726</name>
</gene>
<dbReference type="SUPFAM" id="SSF56601">
    <property type="entry name" value="beta-lactamase/transpeptidase-like"/>
    <property type="match status" value="1"/>
</dbReference>
<keyword evidence="4" id="KW-1185">Reference proteome</keyword>
<dbReference type="EMBL" id="JACHXG010000005">
    <property type="protein sequence ID" value="MBB3089777.1"/>
    <property type="molecule type" value="Genomic_DNA"/>
</dbReference>
<dbReference type="Gene3D" id="3.40.710.10">
    <property type="entry name" value="DD-peptidase/beta-lactamase superfamily"/>
    <property type="match status" value="1"/>
</dbReference>
<evidence type="ECO:0000313" key="3">
    <source>
        <dbReference type="EMBL" id="MBB3089777.1"/>
    </source>
</evidence>
<dbReference type="InterPro" id="IPR050789">
    <property type="entry name" value="Diverse_Enzym_Activities"/>
</dbReference>
<evidence type="ECO:0000256" key="1">
    <source>
        <dbReference type="ARBA" id="ARBA00022801"/>
    </source>
</evidence>
<dbReference type="InterPro" id="IPR001466">
    <property type="entry name" value="Beta-lactam-related"/>
</dbReference>